<gene>
    <name evidence="5" type="primary">PGBD3</name>
    <name evidence="5" type="ORF">EVAR_92916_1</name>
</gene>
<dbReference type="InterPro" id="IPR029526">
    <property type="entry name" value="PGBD"/>
</dbReference>
<dbReference type="InterPro" id="IPR052638">
    <property type="entry name" value="PiggyBac_TE-derived"/>
</dbReference>
<dbReference type="EMBL" id="BGZK01000046">
    <property type="protein sequence ID" value="GBP11405.1"/>
    <property type="molecule type" value="Genomic_DNA"/>
</dbReference>
<dbReference type="InterPro" id="IPR057191">
    <property type="entry name" value="DUF7869"/>
</dbReference>
<dbReference type="Pfam" id="PF25273">
    <property type="entry name" value="DUF7869"/>
    <property type="match status" value="1"/>
</dbReference>
<dbReference type="Pfam" id="PF13843">
    <property type="entry name" value="DDE_Tnp_1_7"/>
    <property type="match status" value="1"/>
</dbReference>
<dbReference type="OrthoDB" id="6779410at2759"/>
<accession>A0A4C1TBA1</accession>
<proteinExistence type="predicted"/>
<dbReference type="Proteomes" id="UP000299102">
    <property type="component" value="Unassembled WGS sequence"/>
</dbReference>
<name>A0A4C1TBA1_EUMVA</name>
<dbReference type="AlphaFoldDB" id="A0A4C1TBA1"/>
<dbReference type="PANTHER" id="PTHR47055">
    <property type="entry name" value="DDE_TNP_1_7 DOMAIN-CONTAINING PROTEIN"/>
    <property type="match status" value="1"/>
</dbReference>
<evidence type="ECO:0000259" key="4">
    <source>
        <dbReference type="Pfam" id="PF25273"/>
    </source>
</evidence>
<sequence length="677" mass="77377">MENKIRVVISELAKKKLKLTGNVKRKKDQQNLFAATGEGPSENRGGDRKYHDFRSKRESVQKFIMNFQPLESHYCRGKVKRRIYLDLSLNILKLYKIYEDQVSPGYSVTKSFFRKVFNTSFNIGFGSPRQDVCSDCLQLIERLKIEKSEIEKQKLRTQYRIHKLRAECFFDILKQDDPETLVLSFDCQKNLPLAKVADQSAYYSRQLYIHNFTIVEGNSHVPLTKDNVYSYVWTEDQASKGANEVSSCLYHCLNQLSVDGKTLIKLIADGCGGQNKNTILLGMVAKWLHGTQHTNIKQVEIVFPVTGHSFLPPDRVFALTEKKIRRLETITNPQTYIDVMASNATIHRLVDEVPIFDWKSACKGVLKSTQTLHFQINNLEEEEEVEVPAPKKKKKKENTIKKWYNNVSNTCFTTCGKGDCDEEVFSNSQEEMTAVECFELLYSDDIVKFIADMSNLYALQRNHTLNVTSNEIRVYIAILLLTGYLTQNSTSLPANDKFAKVREYFTKLNVNFTANFTKAGSSHISIDETIVPYFGRHGTKQHIHGKPIRFGYKLWSAATRHGYLVNFEPYQGASGPSLKMQSELGLGAAVILELHSRLPIELGPYNLYFDNFFTGLPMLKYLREQNVGGTGTVRENRLENCNLPNSKDMKKSQEASYIIRLLKNLLQLNGMIIVSSL</sequence>
<feature type="domain" description="DUF7869" evidence="4">
    <location>
        <begin position="225"/>
        <end position="381"/>
    </location>
</feature>
<feature type="domain" description="PiggyBac transposable element-derived protein" evidence="3">
    <location>
        <begin position="487"/>
        <end position="655"/>
    </location>
</feature>
<evidence type="ECO:0000259" key="3">
    <source>
        <dbReference type="Pfam" id="PF13843"/>
    </source>
</evidence>
<keyword evidence="1" id="KW-0175">Coiled coil</keyword>
<dbReference type="PANTHER" id="PTHR47055:SF3">
    <property type="entry name" value="PHORBOL-ESTER_DAG-TYPE DOMAIN-CONTAINING PROTEIN"/>
    <property type="match status" value="1"/>
</dbReference>
<evidence type="ECO:0000256" key="1">
    <source>
        <dbReference type="SAM" id="Coils"/>
    </source>
</evidence>
<organism evidence="5 6">
    <name type="scientific">Eumeta variegata</name>
    <name type="common">Bagworm moth</name>
    <name type="synonym">Eumeta japonica</name>
    <dbReference type="NCBI Taxonomy" id="151549"/>
    <lineage>
        <taxon>Eukaryota</taxon>
        <taxon>Metazoa</taxon>
        <taxon>Ecdysozoa</taxon>
        <taxon>Arthropoda</taxon>
        <taxon>Hexapoda</taxon>
        <taxon>Insecta</taxon>
        <taxon>Pterygota</taxon>
        <taxon>Neoptera</taxon>
        <taxon>Endopterygota</taxon>
        <taxon>Lepidoptera</taxon>
        <taxon>Glossata</taxon>
        <taxon>Ditrysia</taxon>
        <taxon>Tineoidea</taxon>
        <taxon>Psychidae</taxon>
        <taxon>Oiketicinae</taxon>
        <taxon>Eumeta</taxon>
    </lineage>
</organism>
<evidence type="ECO:0000313" key="6">
    <source>
        <dbReference type="Proteomes" id="UP000299102"/>
    </source>
</evidence>
<evidence type="ECO:0000313" key="5">
    <source>
        <dbReference type="EMBL" id="GBP11405.1"/>
    </source>
</evidence>
<comment type="caution">
    <text evidence="5">The sequence shown here is derived from an EMBL/GenBank/DDBJ whole genome shotgun (WGS) entry which is preliminary data.</text>
</comment>
<dbReference type="STRING" id="151549.A0A4C1TBA1"/>
<feature type="region of interest" description="Disordered" evidence="2">
    <location>
        <begin position="30"/>
        <end position="50"/>
    </location>
</feature>
<evidence type="ECO:0000256" key="2">
    <source>
        <dbReference type="SAM" id="MobiDB-lite"/>
    </source>
</evidence>
<keyword evidence="6" id="KW-1185">Reference proteome</keyword>
<feature type="coiled-coil region" evidence="1">
    <location>
        <begin position="133"/>
        <end position="165"/>
    </location>
</feature>
<protein>
    <submittedName>
        <fullName evidence="5">PiggyBac transposable element-derived protein 3</fullName>
    </submittedName>
</protein>
<dbReference type="GO" id="GO:0043565">
    <property type="term" value="F:sequence-specific DNA binding"/>
    <property type="evidence" value="ECO:0007669"/>
    <property type="project" value="TreeGrafter"/>
</dbReference>
<reference evidence="5 6" key="1">
    <citation type="journal article" date="2019" name="Commun. Biol.">
        <title>The bagworm genome reveals a unique fibroin gene that provides high tensile strength.</title>
        <authorList>
            <person name="Kono N."/>
            <person name="Nakamura H."/>
            <person name="Ohtoshi R."/>
            <person name="Tomita M."/>
            <person name="Numata K."/>
            <person name="Arakawa K."/>
        </authorList>
    </citation>
    <scope>NUCLEOTIDE SEQUENCE [LARGE SCALE GENOMIC DNA]</scope>
</reference>